<dbReference type="FunFam" id="3.20.20.30:FF:000002">
    <property type="entry name" value="LLM class flavin-dependent oxidoreductase"/>
    <property type="match status" value="1"/>
</dbReference>
<name>A0A1Z3N852_BDEBC</name>
<dbReference type="Gene3D" id="3.20.20.30">
    <property type="entry name" value="Luciferase-like domain"/>
    <property type="match status" value="1"/>
</dbReference>
<dbReference type="InterPro" id="IPR019949">
    <property type="entry name" value="CmoO-like"/>
</dbReference>
<proteinExistence type="predicted"/>
<dbReference type="RefSeq" id="WP_088565185.1">
    <property type="nucleotide sequence ID" value="NZ_CP020946.1"/>
</dbReference>
<accession>A0A1Z3N852</accession>
<dbReference type="Proteomes" id="UP000197003">
    <property type="component" value="Chromosome"/>
</dbReference>
<evidence type="ECO:0000256" key="1">
    <source>
        <dbReference type="ARBA" id="ARBA00007789"/>
    </source>
</evidence>
<dbReference type="OrthoDB" id="5289127at2"/>
<gene>
    <name evidence="4" type="ORF">B9G79_08765</name>
</gene>
<sequence>MTDTKKLSDIQLSVLDLAPIIDGKSVADSFHNTLDLAQHTEKWGYNRYWLAEHHNLDGIASSATSVLIGYVAGGTKTIRVGSGGVMLPNHAPLVIAEQFGTLAHLYPGRIDLGLGRAPGTDRLTMHALRRDMQGNENDFPENVRELIGYFAKSHGHERVRAIPAMGTEVPVWLLGSSLYSAQLAAVMGLPYSFAGHFAPELMEEAIHIYRSGFQASRFLKKPHVMVGLQVVAADTSEKAQRLATTLYLRFLGIIRNQRVNLLPPVSSMEQIWRPGEKELVLNKLSNAVIGDKDEVKAGLERFIQRTGADELMILSDMYDHADRLRSFELTAQAWKS</sequence>
<dbReference type="Pfam" id="PF00296">
    <property type="entry name" value="Bac_luciferase"/>
    <property type="match status" value="1"/>
</dbReference>
<dbReference type="GO" id="GO:0016705">
    <property type="term" value="F:oxidoreductase activity, acting on paired donors, with incorporation or reduction of molecular oxygen"/>
    <property type="evidence" value="ECO:0007669"/>
    <property type="project" value="InterPro"/>
</dbReference>
<organism evidence="4 5">
    <name type="scientific">Bdellovibrio bacteriovorus</name>
    <dbReference type="NCBI Taxonomy" id="959"/>
    <lineage>
        <taxon>Bacteria</taxon>
        <taxon>Pseudomonadati</taxon>
        <taxon>Bdellovibrionota</taxon>
        <taxon>Bdellovibrionia</taxon>
        <taxon>Bdellovibrionales</taxon>
        <taxon>Pseudobdellovibrionaceae</taxon>
        <taxon>Bdellovibrio</taxon>
    </lineage>
</organism>
<evidence type="ECO:0000313" key="5">
    <source>
        <dbReference type="Proteomes" id="UP000197003"/>
    </source>
</evidence>
<dbReference type="InterPro" id="IPR050766">
    <property type="entry name" value="Bact_Lucif_Oxidored"/>
</dbReference>
<dbReference type="InterPro" id="IPR011251">
    <property type="entry name" value="Luciferase-like_dom"/>
</dbReference>
<dbReference type="EMBL" id="CP020946">
    <property type="protein sequence ID" value="ASD63660.1"/>
    <property type="molecule type" value="Genomic_DNA"/>
</dbReference>
<evidence type="ECO:0000256" key="2">
    <source>
        <dbReference type="ARBA" id="ARBA00074555"/>
    </source>
</evidence>
<evidence type="ECO:0000313" key="4">
    <source>
        <dbReference type="EMBL" id="ASD63660.1"/>
    </source>
</evidence>
<dbReference type="AlphaFoldDB" id="A0A1Z3N852"/>
<comment type="similarity">
    <text evidence="1">To bacterial alkanal monooxygenase alpha and beta chains.</text>
</comment>
<dbReference type="NCBIfam" id="TIGR03558">
    <property type="entry name" value="oxido_grp_1"/>
    <property type="match status" value="1"/>
</dbReference>
<evidence type="ECO:0000259" key="3">
    <source>
        <dbReference type="Pfam" id="PF00296"/>
    </source>
</evidence>
<dbReference type="PANTHER" id="PTHR30137">
    <property type="entry name" value="LUCIFERASE-LIKE MONOOXYGENASE"/>
    <property type="match status" value="1"/>
</dbReference>
<dbReference type="PANTHER" id="PTHR30137:SF6">
    <property type="entry name" value="LUCIFERASE-LIKE MONOOXYGENASE"/>
    <property type="match status" value="1"/>
</dbReference>
<dbReference type="GO" id="GO:0005829">
    <property type="term" value="C:cytosol"/>
    <property type="evidence" value="ECO:0007669"/>
    <property type="project" value="TreeGrafter"/>
</dbReference>
<feature type="domain" description="Luciferase-like" evidence="3">
    <location>
        <begin position="28"/>
        <end position="309"/>
    </location>
</feature>
<dbReference type="InterPro" id="IPR036661">
    <property type="entry name" value="Luciferase-like_sf"/>
</dbReference>
<protein>
    <recommendedName>
        <fullName evidence="2">Luciferase-like monooxygenase</fullName>
    </recommendedName>
</protein>
<dbReference type="SUPFAM" id="SSF51679">
    <property type="entry name" value="Bacterial luciferase-like"/>
    <property type="match status" value="1"/>
</dbReference>
<reference evidence="4 5" key="1">
    <citation type="submission" date="2017-04" db="EMBL/GenBank/DDBJ databases">
        <title>Whole genome sequence of Bdellovibrio bacteriovorus strain SSB218315.</title>
        <authorList>
            <person name="Oyedara O."/>
            <person name="Rodriguez-Perez M.A."/>
        </authorList>
    </citation>
    <scope>NUCLEOTIDE SEQUENCE [LARGE SCALE GENOMIC DNA]</scope>
    <source>
        <strain evidence="4 5">SSB218315</strain>
    </source>
</reference>